<evidence type="ECO:0000256" key="9">
    <source>
        <dbReference type="ARBA" id="ARBA00023002"/>
    </source>
</evidence>
<keyword evidence="7 13" id="KW-0274">FAD</keyword>
<dbReference type="Pfam" id="PF00667">
    <property type="entry name" value="FAD_binding_1"/>
    <property type="match status" value="1"/>
</dbReference>
<feature type="binding site" evidence="13">
    <location>
        <position position="363"/>
    </location>
    <ligand>
        <name>FAD</name>
        <dbReference type="ChEBI" id="CHEBI:57692"/>
    </ligand>
</feature>
<organism evidence="16 17">
    <name type="scientific">Coptotermes formosanus</name>
    <name type="common">Formosan subterranean termite</name>
    <dbReference type="NCBI Taxonomy" id="36987"/>
    <lineage>
        <taxon>Eukaryota</taxon>
        <taxon>Metazoa</taxon>
        <taxon>Ecdysozoa</taxon>
        <taxon>Arthropoda</taxon>
        <taxon>Hexapoda</taxon>
        <taxon>Insecta</taxon>
        <taxon>Pterygota</taxon>
        <taxon>Neoptera</taxon>
        <taxon>Polyneoptera</taxon>
        <taxon>Dictyoptera</taxon>
        <taxon>Blattodea</taxon>
        <taxon>Blattoidea</taxon>
        <taxon>Termitoidae</taxon>
        <taxon>Rhinotermitidae</taxon>
        <taxon>Coptotermes</taxon>
    </lineage>
</organism>
<feature type="binding site" evidence="13">
    <location>
        <begin position="395"/>
        <end position="398"/>
    </location>
    <ligand>
        <name>FAD</name>
        <dbReference type="ChEBI" id="CHEBI:57692"/>
    </ligand>
</feature>
<dbReference type="InParanoid" id="A0A6L2PPE5"/>
<comment type="cofactor">
    <cofactor evidence="1 13">
        <name>FMN</name>
        <dbReference type="ChEBI" id="CHEBI:58210"/>
    </cofactor>
</comment>
<comment type="catalytic activity">
    <reaction evidence="10">
        <text>2 oxidized [2Fe-2S]-[protein] + NADPH = 2 reduced [2Fe-2S]-[protein] + NADP(+) + H(+)</text>
        <dbReference type="Rhea" id="RHEA:67716"/>
        <dbReference type="Rhea" id="RHEA-COMP:17327"/>
        <dbReference type="Rhea" id="RHEA-COMP:17328"/>
        <dbReference type="ChEBI" id="CHEBI:15378"/>
        <dbReference type="ChEBI" id="CHEBI:33737"/>
        <dbReference type="ChEBI" id="CHEBI:33738"/>
        <dbReference type="ChEBI" id="CHEBI:57783"/>
        <dbReference type="ChEBI" id="CHEBI:58349"/>
    </reaction>
    <physiologicalReaction direction="left-to-right" evidence="10">
        <dbReference type="Rhea" id="RHEA:67717"/>
    </physiologicalReaction>
</comment>
<dbReference type="InterPro" id="IPR017938">
    <property type="entry name" value="Riboflavin_synthase-like_b-brl"/>
</dbReference>
<dbReference type="GO" id="GO:0050661">
    <property type="term" value="F:NADP binding"/>
    <property type="evidence" value="ECO:0007669"/>
    <property type="project" value="UniProtKB-UniRule"/>
</dbReference>
<dbReference type="PANTHER" id="PTHR19384:SF10">
    <property type="entry name" value="NADPH-DEPENDENT DIFLAVIN OXIDOREDUCTASE 1"/>
    <property type="match status" value="1"/>
</dbReference>
<dbReference type="FunFam" id="3.40.50.360:FF:000015">
    <property type="entry name" value="NADPH-dependent diflavin oxidoreductase 1"/>
    <property type="match status" value="1"/>
</dbReference>
<dbReference type="Gene3D" id="3.40.50.80">
    <property type="entry name" value="Nucleotide-binding domain of ferredoxin-NADP reductase (FNR) module"/>
    <property type="match status" value="2"/>
</dbReference>
<dbReference type="InterPro" id="IPR029039">
    <property type="entry name" value="Flavoprotein-like_sf"/>
</dbReference>
<evidence type="ECO:0000256" key="4">
    <source>
        <dbReference type="ARBA" id="ARBA00022490"/>
    </source>
</evidence>
<gene>
    <name evidence="16" type="ORF">Cfor_06417</name>
</gene>
<dbReference type="PROSITE" id="PS51384">
    <property type="entry name" value="FAD_FR"/>
    <property type="match status" value="1"/>
</dbReference>
<feature type="binding site" evidence="13">
    <location>
        <begin position="59"/>
        <end position="62"/>
    </location>
    <ligand>
        <name>FMN</name>
        <dbReference type="ChEBI" id="CHEBI:58210"/>
    </ligand>
</feature>
<dbReference type="InterPro" id="IPR001094">
    <property type="entry name" value="Flavdoxin-like"/>
</dbReference>
<dbReference type="PROSITE" id="PS50902">
    <property type="entry name" value="FLAVODOXIN_LIKE"/>
    <property type="match status" value="1"/>
</dbReference>
<dbReference type="InterPro" id="IPR028879">
    <property type="entry name" value="NDOR1"/>
</dbReference>
<dbReference type="SUPFAM" id="SSF63380">
    <property type="entry name" value="Riboflavin synthase domain-like"/>
    <property type="match status" value="1"/>
</dbReference>
<evidence type="ECO:0000256" key="10">
    <source>
        <dbReference type="ARBA" id="ARBA00052174"/>
    </source>
</evidence>
<keyword evidence="8 13" id="KW-0521">NADP</keyword>
<dbReference type="InterPro" id="IPR003097">
    <property type="entry name" value="CysJ-like_FAD-binding"/>
</dbReference>
<dbReference type="GO" id="GO:0010181">
    <property type="term" value="F:FMN binding"/>
    <property type="evidence" value="ECO:0007669"/>
    <property type="project" value="UniProtKB-UniRule"/>
</dbReference>
<feature type="binding site" evidence="13">
    <location>
        <position position="584"/>
    </location>
    <ligand>
        <name>FAD</name>
        <dbReference type="ChEBI" id="CHEBI:57692"/>
    </ligand>
</feature>
<name>A0A6L2PPE5_COPFO</name>
<dbReference type="Gene3D" id="1.20.990.10">
    <property type="entry name" value="NADPH-cytochrome p450 Reductase, Chain A, domain 3"/>
    <property type="match status" value="1"/>
</dbReference>
<comment type="caution">
    <text evidence="16">The sequence shown here is derived from an EMBL/GenBank/DDBJ whole genome shotgun (WGS) entry which is preliminary data.</text>
</comment>
<dbReference type="SUPFAM" id="SSF52343">
    <property type="entry name" value="Ferredoxin reductase-like, C-terminal NADP-linked domain"/>
    <property type="match status" value="1"/>
</dbReference>
<dbReference type="PRINTS" id="PR00369">
    <property type="entry name" value="FLAVODOXIN"/>
</dbReference>
<comment type="function">
    <text evidence="11">NADPH-dependent reductase which is a central component of the cytosolic iron-sulfur (Fe-S) protein assembly (CIA) machinery. Transfers electrons from NADPH via its FAD and FMN prosthetic groups to the [2Fe-2S] cluster of CIAPIN1, another key component of the CIA machinery. In turn, this reduced cluster provides electrons for assembly of cytosolic iron-sulfur cluster proteins. It can also reduce the [2Fe-2S] cluster of CISD1 and activate this protein implicated in Fe/S cluster repair. In vitro can fully activate methionine synthase/MTR in the presence of soluble cytochrome b5/CYB5A.</text>
</comment>
<dbReference type="GO" id="GO:0016651">
    <property type="term" value="F:oxidoreductase activity, acting on NAD(P)H"/>
    <property type="evidence" value="ECO:0007669"/>
    <property type="project" value="UniProtKB-UniRule"/>
</dbReference>
<dbReference type="HAMAP" id="MF_03178">
    <property type="entry name" value="NDOR1"/>
    <property type="match status" value="1"/>
</dbReference>
<dbReference type="SUPFAM" id="SSF52218">
    <property type="entry name" value="Flavoproteins"/>
    <property type="match status" value="1"/>
</dbReference>
<dbReference type="InterPro" id="IPR017927">
    <property type="entry name" value="FAD-bd_FR_type"/>
</dbReference>
<evidence type="ECO:0000256" key="3">
    <source>
        <dbReference type="ARBA" id="ARBA00004496"/>
    </source>
</evidence>
<dbReference type="Gene3D" id="2.40.30.10">
    <property type="entry name" value="Translation factors"/>
    <property type="match status" value="1"/>
</dbReference>
<feature type="binding site" evidence="13">
    <location>
        <position position="472"/>
    </location>
    <ligand>
        <name>NADP(+)</name>
        <dbReference type="ChEBI" id="CHEBI:58349"/>
    </ligand>
</feature>
<keyword evidence="5 13" id="KW-0285">Flavoprotein</keyword>
<evidence type="ECO:0000256" key="12">
    <source>
        <dbReference type="ARBA" id="ARBA00063044"/>
    </source>
</evidence>
<comment type="cofactor">
    <cofactor evidence="2 13">
        <name>FAD</name>
        <dbReference type="ChEBI" id="CHEBI:57692"/>
    </cofactor>
</comment>
<dbReference type="Proteomes" id="UP000502823">
    <property type="component" value="Unassembled WGS sequence"/>
</dbReference>
<dbReference type="InterPro" id="IPR039261">
    <property type="entry name" value="FNR_nucleotide-bd"/>
</dbReference>
<dbReference type="EMBL" id="BLKM01011808">
    <property type="protein sequence ID" value="GFG34463.1"/>
    <property type="molecule type" value="Genomic_DNA"/>
</dbReference>
<reference evidence="17" key="1">
    <citation type="submission" date="2020-01" db="EMBL/GenBank/DDBJ databases">
        <title>Draft genome sequence of the Termite Coptotermes fromosanus.</title>
        <authorList>
            <person name="Itakura S."/>
            <person name="Yosikawa Y."/>
            <person name="Umezawa K."/>
        </authorList>
    </citation>
    <scope>NUCLEOTIDE SEQUENCE [LARGE SCALE GENOMIC DNA]</scope>
</reference>
<dbReference type="GO" id="GO:0050660">
    <property type="term" value="F:flavin adenine dinucleotide binding"/>
    <property type="evidence" value="ECO:0007669"/>
    <property type="project" value="UniProtKB-UniRule"/>
</dbReference>
<feature type="domain" description="FAD-binding FR-type" evidence="15">
    <location>
        <begin position="215"/>
        <end position="458"/>
    </location>
</feature>
<proteinExistence type="inferred from homology"/>
<evidence type="ECO:0000256" key="5">
    <source>
        <dbReference type="ARBA" id="ARBA00022630"/>
    </source>
</evidence>
<feature type="domain" description="Flavodoxin-like" evidence="14">
    <location>
        <begin position="6"/>
        <end position="150"/>
    </location>
</feature>
<evidence type="ECO:0000313" key="17">
    <source>
        <dbReference type="Proteomes" id="UP000502823"/>
    </source>
</evidence>
<dbReference type="GO" id="GO:0005829">
    <property type="term" value="C:cytosol"/>
    <property type="evidence" value="ECO:0007669"/>
    <property type="project" value="UniProtKB-ARBA"/>
</dbReference>
<evidence type="ECO:0000256" key="13">
    <source>
        <dbReference type="HAMAP-Rule" id="MF_03178"/>
    </source>
</evidence>
<feature type="binding site" evidence="13">
    <location>
        <begin position="97"/>
        <end position="106"/>
    </location>
    <ligand>
        <name>FMN</name>
        <dbReference type="ChEBI" id="CHEBI:58210"/>
    </ligand>
</feature>
<dbReference type="GO" id="GO:0160246">
    <property type="term" value="F:NADPH-iron-sulfur [2Fe-2S] protein oxidoreductase activity"/>
    <property type="evidence" value="ECO:0007669"/>
    <property type="project" value="InterPro"/>
</dbReference>
<accession>A0A6L2PPE5</accession>
<evidence type="ECO:0000259" key="15">
    <source>
        <dbReference type="PROSITE" id="PS51384"/>
    </source>
</evidence>
<comment type="caution">
    <text evidence="13">Lacks conserved residue(s) required for the propagation of feature annotation.</text>
</comment>
<feature type="binding site" evidence="13">
    <location>
        <begin position="431"/>
        <end position="434"/>
    </location>
    <ligand>
        <name>FAD</name>
        <dbReference type="ChEBI" id="CHEBI:57692"/>
    </ligand>
</feature>
<evidence type="ECO:0000256" key="8">
    <source>
        <dbReference type="ARBA" id="ARBA00022857"/>
    </source>
</evidence>
<dbReference type="FunCoup" id="A0A6L2PPE5">
    <property type="interactions" value="1343"/>
</dbReference>
<keyword evidence="9 13" id="KW-0560">Oxidoreductase</keyword>
<keyword evidence="17" id="KW-1185">Reference proteome</keyword>
<comment type="similarity">
    <text evidence="13">Belongs to the NADPH-dependent diflavin oxidoreductase NDOR1 family.</text>
</comment>
<dbReference type="Gene3D" id="3.40.50.360">
    <property type="match status" value="1"/>
</dbReference>
<evidence type="ECO:0000256" key="6">
    <source>
        <dbReference type="ARBA" id="ARBA00022643"/>
    </source>
</evidence>
<dbReference type="Pfam" id="PF00258">
    <property type="entry name" value="Flavodoxin_1"/>
    <property type="match status" value="1"/>
</dbReference>
<keyword evidence="4 13" id="KW-0963">Cytoplasm</keyword>
<protein>
    <recommendedName>
        <fullName evidence="13">NADPH-dependent diflavin oxidoreductase 1</fullName>
        <ecNumber evidence="13">1.18.1.-</ecNumber>
    </recommendedName>
    <alternativeName>
        <fullName evidence="13">NADPH-dependent FMN and FAD-containing oxidoreductase</fullName>
    </alternativeName>
</protein>
<comment type="function">
    <text evidence="13">NADPH-dependent reductase which is a central component of the cytosolic iron-sulfur (Fe-S) protein assembly (CIA) machinery. Transfers electrons from NADPH via its FAD and FMN prosthetic groups to the [2Fe-2S] cluster of the anamorsin/DRE2 homolog, another key component of the CIA machinery. In turn, this reduced cluster provides electrons for assembly of cytosolic iron-sulfur cluster proteins.</text>
</comment>
<evidence type="ECO:0000256" key="2">
    <source>
        <dbReference type="ARBA" id="ARBA00001974"/>
    </source>
</evidence>
<dbReference type="PANTHER" id="PTHR19384">
    <property type="entry name" value="NITRIC OXIDE SYNTHASE-RELATED"/>
    <property type="match status" value="1"/>
</dbReference>
<comment type="subunit">
    <text evidence="12">Interacts with CIAPIN1; as part of the cytosolic iron-sulfur (Fe-S) protein assembly (CIA) machinery. Interacts with DCPS.</text>
</comment>
<comment type="similarity">
    <text evidence="13">In the C-terminal section; belongs to the flavoprotein pyridine nucleotide cytochrome reductase family.</text>
</comment>
<feature type="binding site" evidence="13">
    <location>
        <begin position="12"/>
        <end position="17"/>
    </location>
    <ligand>
        <name>FMN</name>
        <dbReference type="ChEBI" id="CHEBI:58210"/>
    </ligand>
</feature>
<evidence type="ECO:0000313" key="16">
    <source>
        <dbReference type="EMBL" id="GFG34463.1"/>
    </source>
</evidence>
<evidence type="ECO:0000256" key="7">
    <source>
        <dbReference type="ARBA" id="ARBA00022827"/>
    </source>
</evidence>
<feature type="binding site" evidence="13">
    <location>
        <position position="132"/>
    </location>
    <ligand>
        <name>FMN</name>
        <dbReference type="ChEBI" id="CHEBI:58210"/>
    </ligand>
</feature>
<dbReference type="Pfam" id="PF00175">
    <property type="entry name" value="NAD_binding_1"/>
    <property type="match status" value="1"/>
</dbReference>
<sequence>MVNQKITILYGSQTGTAQEVAERIWREARRFHFHGPVRAMDDYAVSQLIYEVMVIFVCSTTGQGEEPDNMKQFWRFLLRKNLPGDSLQGVRFAVLGLGDSSYAKFNYAAKKLYRRLLQLGGKPLLHLGLADDQHDLGADAVVDPWIFDLWSKLSDLYPLPEGVIPFDKGGLSPPRYRLWLVSVSQNDETYNQNYSKNELMEAEMVNNRREGFSRNNPCYVSVVKNTRTTAPLHFQDVRLIQLSTPEVQYSPGDVLMVCPHNAPEKVDQLFSLLSVGSDRRLCPDTVIQVTEGDNDAPVPLALKHPLTLRRCAEQYWDLNAVPRRYFFHVLSNFTTCDLEKEKLMEFSTPEGQEELYNYANRPRRTVLEVLQDFPQATVNIPLEYMFELFQPIRPRAFSIASSPKVTAHKGEIHILVAVVKYYTKLVAPRLGLCSNWLASLTPGLNIPVWIRRGSFRFPVSEDNPVIMIGPGTGVAPFRSYIHQRVAMGHASDKLLYLFFGCRNKNVFAFFVVKHLIKEHAVCLWDLLSSKASIFLAGNSRNMPAGVKEAFVKDVACGIGQLSHNDAEQFLQNLENTGYFQSETWA</sequence>
<comment type="subcellular location">
    <subcellularLocation>
        <location evidence="3 13">Cytoplasm</location>
    </subcellularLocation>
</comment>
<comment type="similarity">
    <text evidence="13">In the N-terminal section; belongs to the flavodoxin family.</text>
</comment>
<dbReference type="AlphaFoldDB" id="A0A6L2PPE5"/>
<evidence type="ECO:0000256" key="11">
    <source>
        <dbReference type="ARBA" id="ARBA00059862"/>
    </source>
</evidence>
<keyword evidence="6 13" id="KW-0288">FMN</keyword>
<evidence type="ECO:0000259" key="14">
    <source>
        <dbReference type="PROSITE" id="PS50902"/>
    </source>
</evidence>
<dbReference type="FunFam" id="1.20.990.10:FF:000008">
    <property type="entry name" value="NADPH-dependent diflavin oxidoreductase 1"/>
    <property type="match status" value="1"/>
</dbReference>
<dbReference type="OrthoDB" id="1856718at2759"/>
<dbReference type="GO" id="GO:0005634">
    <property type="term" value="C:nucleus"/>
    <property type="evidence" value="ECO:0007669"/>
    <property type="project" value="UniProtKB-ARBA"/>
</dbReference>
<dbReference type="EC" id="1.18.1.-" evidence="13"/>
<evidence type="ECO:0000256" key="1">
    <source>
        <dbReference type="ARBA" id="ARBA00001917"/>
    </source>
</evidence>
<dbReference type="PRINTS" id="PR00371">
    <property type="entry name" value="FPNCR"/>
</dbReference>
<dbReference type="InterPro" id="IPR001433">
    <property type="entry name" value="OxRdtase_FAD/NAD-bd"/>
</dbReference>
<dbReference type="InterPro" id="IPR001709">
    <property type="entry name" value="Flavoprot_Pyr_Nucl_cyt_Rdtase"/>
</dbReference>
<dbReference type="GO" id="GO:0016226">
    <property type="term" value="P:iron-sulfur cluster assembly"/>
    <property type="evidence" value="ECO:0007669"/>
    <property type="project" value="UniProtKB-UniRule"/>
</dbReference>
<dbReference type="InterPro" id="IPR008254">
    <property type="entry name" value="Flavodoxin/NO_synth"/>
</dbReference>
<dbReference type="InterPro" id="IPR023173">
    <property type="entry name" value="NADPH_Cyt_P450_Rdtase_alpha"/>
</dbReference>